<organism evidence="2">
    <name type="scientific">gut metagenome</name>
    <dbReference type="NCBI Taxonomy" id="749906"/>
    <lineage>
        <taxon>unclassified sequences</taxon>
        <taxon>metagenomes</taxon>
        <taxon>organismal metagenomes</taxon>
    </lineage>
</organism>
<evidence type="ECO:0000313" key="2">
    <source>
        <dbReference type="EMBL" id="EJW97657.1"/>
    </source>
</evidence>
<gene>
    <name evidence="2" type="ORF">EVA_14236</name>
</gene>
<dbReference type="AlphaFoldDB" id="J9G7B2"/>
<keyword evidence="1" id="KW-0812">Transmembrane</keyword>
<proteinExistence type="predicted"/>
<name>J9G7B2_9ZZZZ</name>
<feature type="transmembrane region" description="Helical" evidence="1">
    <location>
        <begin position="107"/>
        <end position="126"/>
    </location>
</feature>
<dbReference type="EMBL" id="AMCI01004650">
    <property type="protein sequence ID" value="EJW97657.1"/>
    <property type="molecule type" value="Genomic_DNA"/>
</dbReference>
<comment type="caution">
    <text evidence="2">The sequence shown here is derived from an EMBL/GenBank/DDBJ whole genome shotgun (WGS) entry which is preliminary data.</text>
</comment>
<feature type="transmembrane region" description="Helical" evidence="1">
    <location>
        <begin position="138"/>
        <end position="159"/>
    </location>
</feature>
<sequence length="201" mass="21655">MPSGISTVAIVVHIASFEFESETSTRKSPYNLAKKSTFISDTTHVAPKSTSSHCSENSLSSPLCHLLLSASPLLSEIPSNARLGSLAGRFPDAARNLDARAVLPLSAARFVFCCSIFPLVSVCISSACTTKTPGTEKLVTPSIAAITSAATLFFFIPSFSPSMYPFPKFLTQLLMHMDTIFLINNPFISSLSTLFNISIYF</sequence>
<accession>J9G7B2</accession>
<evidence type="ECO:0000256" key="1">
    <source>
        <dbReference type="SAM" id="Phobius"/>
    </source>
</evidence>
<protein>
    <submittedName>
        <fullName evidence="2">Membrane protein</fullName>
    </submittedName>
</protein>
<keyword evidence="1" id="KW-0472">Membrane</keyword>
<keyword evidence="1" id="KW-1133">Transmembrane helix</keyword>
<feature type="transmembrane region" description="Helical" evidence="1">
    <location>
        <begin position="179"/>
        <end position="200"/>
    </location>
</feature>
<reference evidence="2" key="1">
    <citation type="journal article" date="2012" name="PLoS ONE">
        <title>Gene sets for utilization of primary and secondary nutrition supplies in the distal gut of endangered iberian lynx.</title>
        <authorList>
            <person name="Alcaide M."/>
            <person name="Messina E."/>
            <person name="Richter M."/>
            <person name="Bargiela R."/>
            <person name="Peplies J."/>
            <person name="Huws S.A."/>
            <person name="Newbold C.J."/>
            <person name="Golyshin P.N."/>
            <person name="Simon M.A."/>
            <person name="Lopez G."/>
            <person name="Yakimov M.M."/>
            <person name="Ferrer M."/>
        </authorList>
    </citation>
    <scope>NUCLEOTIDE SEQUENCE</scope>
</reference>